<feature type="domain" description="TTF-type" evidence="1">
    <location>
        <begin position="3"/>
        <end position="89"/>
    </location>
</feature>
<evidence type="ECO:0000313" key="3">
    <source>
        <dbReference type="Proteomes" id="UP000478052"/>
    </source>
</evidence>
<organism evidence="2 3">
    <name type="scientific">Aphis craccivora</name>
    <name type="common">Cowpea aphid</name>
    <dbReference type="NCBI Taxonomy" id="307492"/>
    <lineage>
        <taxon>Eukaryota</taxon>
        <taxon>Metazoa</taxon>
        <taxon>Ecdysozoa</taxon>
        <taxon>Arthropoda</taxon>
        <taxon>Hexapoda</taxon>
        <taxon>Insecta</taxon>
        <taxon>Pterygota</taxon>
        <taxon>Neoptera</taxon>
        <taxon>Paraneoptera</taxon>
        <taxon>Hemiptera</taxon>
        <taxon>Sternorrhyncha</taxon>
        <taxon>Aphidomorpha</taxon>
        <taxon>Aphidoidea</taxon>
        <taxon>Aphididae</taxon>
        <taxon>Aphidini</taxon>
        <taxon>Aphis</taxon>
        <taxon>Aphis</taxon>
    </lineage>
</organism>
<reference evidence="2 3" key="1">
    <citation type="submission" date="2019-08" db="EMBL/GenBank/DDBJ databases">
        <title>Whole genome of Aphis craccivora.</title>
        <authorList>
            <person name="Voronova N.V."/>
            <person name="Shulinski R.S."/>
            <person name="Bandarenka Y.V."/>
            <person name="Zhorov D.G."/>
            <person name="Warner D."/>
        </authorList>
    </citation>
    <scope>NUCLEOTIDE SEQUENCE [LARGE SCALE GENOMIC DNA]</scope>
    <source>
        <strain evidence="2">180601</strain>
        <tissue evidence="2">Whole Body</tissue>
    </source>
</reference>
<dbReference type="PANTHER" id="PTHR46289">
    <property type="entry name" value="52 KDA REPRESSOR OF THE INHIBITOR OF THE PROTEIN KINASE-LIKE PROTEIN-RELATED"/>
    <property type="match status" value="1"/>
</dbReference>
<dbReference type="InterPro" id="IPR008906">
    <property type="entry name" value="HATC_C_dom"/>
</dbReference>
<dbReference type="OrthoDB" id="6585000at2759"/>
<dbReference type="InterPro" id="IPR025398">
    <property type="entry name" value="DUF4371"/>
</dbReference>
<dbReference type="Pfam" id="PF05699">
    <property type="entry name" value="Dimer_Tnp_hAT"/>
    <property type="match status" value="1"/>
</dbReference>
<keyword evidence="3" id="KW-1185">Reference proteome</keyword>
<dbReference type="InterPro" id="IPR006580">
    <property type="entry name" value="Znf_TTF"/>
</dbReference>
<evidence type="ECO:0000259" key="1">
    <source>
        <dbReference type="SMART" id="SM00597"/>
    </source>
</evidence>
<dbReference type="PANTHER" id="PTHR46289:SF14">
    <property type="entry name" value="DUF4371 DOMAIN-CONTAINING PROTEIN"/>
    <property type="match status" value="1"/>
</dbReference>
<name>A0A6G0VNW3_APHCR</name>
<dbReference type="Proteomes" id="UP000478052">
    <property type="component" value="Unassembled WGS sequence"/>
</dbReference>
<feature type="non-terminal residue" evidence="2">
    <location>
        <position position="691"/>
    </location>
</feature>
<dbReference type="InterPro" id="IPR052958">
    <property type="entry name" value="IFN-induced_PKR_regulator"/>
</dbReference>
<dbReference type="EMBL" id="VUJU01013805">
    <property type="protein sequence ID" value="KAF0703631.1"/>
    <property type="molecule type" value="Genomic_DNA"/>
</dbReference>
<dbReference type="GO" id="GO:0046983">
    <property type="term" value="F:protein dimerization activity"/>
    <property type="evidence" value="ECO:0007669"/>
    <property type="project" value="InterPro"/>
</dbReference>
<comment type="caution">
    <text evidence="2">The sequence shown here is derived from an EMBL/GenBank/DDBJ whole genome shotgun (WGS) entry which is preliminary data.</text>
</comment>
<sequence>KLRFQYSWFAKWKWLVYSKNEKGAFCKVCVIFGCNEGGRGHQQLGQLVITKFDNWKDSTLKFNSHESTQYHKMSVLKADNIINIYKNQKVAVDVQLNNVLKNNLHENRERIKPIIETILLCGRQGLSTRGHQDSGRIVLGEESLENDGNFRALLRYRATGGDVMLTKHLTEASNNATYLSGKMQNEIIDSCGTLIQRQIVSKINKSQCFTILADETADVSGIEQFSICIRYFDTDLSKIREDFLIFVPVTDVTGNGLATVLLNTLTSLGLNLNYLRGQGYDGAATMSGCFNGVQAHISEKYPLALYLHCTSHCLNLAVSYACNVKSVRNTIGSIQETAVFFRTPKRQYVLENNLEKISPSSNIKRLKMMCPTLWVERHDSILVFIELFDSILEALEEICQWVDLETSSKAKRLLIALQEPEFVITTHIVAKIFSISMPLSRQLQTENIDLVLALQLANNVKTVFQDLRRDSYEGFSTEFKKIEEWSKTKNLDIDFYKLTRMQKRSINGNITVEDYYRTNVYIPFLDNFLTQLEGRFLKHRELLQCFRCLLPGYIIHSDTDNDFKFLIKTYKDDLDCSEMQIMGEMYLWQNKCKSMSTSTNIVQLFCECENTIFPCIYKLLKILITLPVTTATSERSFSTLKRLKTYLRNTTGQSRLNGLALMNIHRDIPLSTEKIIDEFSIKARRMNFRLD</sequence>
<dbReference type="SMART" id="SM00597">
    <property type="entry name" value="ZnF_TTF"/>
    <property type="match status" value="1"/>
</dbReference>
<gene>
    <name evidence="2" type="ORF">FWK35_00038587</name>
</gene>
<evidence type="ECO:0000313" key="2">
    <source>
        <dbReference type="EMBL" id="KAF0703631.1"/>
    </source>
</evidence>
<proteinExistence type="predicted"/>
<protein>
    <submittedName>
        <fullName evidence="2">52 kDa repressor of the inhibitor of the protein kinase-like</fullName>
    </submittedName>
</protein>
<accession>A0A6G0VNW3</accession>
<dbReference type="InterPro" id="IPR012337">
    <property type="entry name" value="RNaseH-like_sf"/>
</dbReference>
<feature type="non-terminal residue" evidence="2">
    <location>
        <position position="1"/>
    </location>
</feature>
<dbReference type="SUPFAM" id="SSF53098">
    <property type="entry name" value="Ribonuclease H-like"/>
    <property type="match status" value="1"/>
</dbReference>
<dbReference type="AlphaFoldDB" id="A0A6G0VNW3"/>
<dbReference type="Pfam" id="PF14291">
    <property type="entry name" value="DUF4371"/>
    <property type="match status" value="1"/>
</dbReference>